<dbReference type="VEuPathDB" id="TriTrypDB:TRSC58_00719"/>
<dbReference type="AlphaFoldDB" id="A0A061JDR2"/>
<sequence length="294" mass="32094">MRSPLSACFFFLRVCVPHLLFSCSGAVGLRGVTRSRCRRGSAASRGGRTFIMVLQHLDLLRRKRIVLASASPRRREILEKVGLRHLEVCVSGFAENLPKANFTCGGDYALRTARHKAEDVVRQLQQRQQVVEVTDEKRNGFDPPPPFDILIAADTVVTMPAPDGGVVIIEKPATSEEAAAMLRRFAGTQHDVWSGVVLVVRDGSSSDRGGGGGLHWREVKVRTTVKFAPLAEEEIAAYVSNRRHWEGKAGGYGIQDAAACLIAAIDGDYYNVMGLPLQAVCAELDEVIRDGVGR</sequence>
<dbReference type="PANTHER" id="PTHR43213:SF5">
    <property type="entry name" value="BIFUNCTIONAL DTTP_UTP PYROPHOSPHATASE_METHYLTRANSFERASE PROTEIN-RELATED"/>
    <property type="match status" value="1"/>
</dbReference>
<organism evidence="4 5">
    <name type="scientific">Trypanosoma rangeli SC58</name>
    <dbReference type="NCBI Taxonomy" id="429131"/>
    <lineage>
        <taxon>Eukaryota</taxon>
        <taxon>Discoba</taxon>
        <taxon>Euglenozoa</taxon>
        <taxon>Kinetoplastea</taxon>
        <taxon>Metakinetoplastina</taxon>
        <taxon>Trypanosomatida</taxon>
        <taxon>Trypanosomatidae</taxon>
        <taxon>Trypanosoma</taxon>
        <taxon>Herpetosoma</taxon>
    </lineage>
</organism>
<keyword evidence="3" id="KW-0732">Signal</keyword>
<gene>
    <name evidence="4" type="ORF">TRSC58_00719</name>
</gene>
<name>A0A061JDR2_TRYRA</name>
<protein>
    <submittedName>
        <fullName evidence="4">Septum formation inhibitor, Maf-like protein</fullName>
    </submittedName>
</protein>
<feature type="chain" id="PRO_5001605443" evidence="3">
    <location>
        <begin position="27"/>
        <end position="294"/>
    </location>
</feature>
<evidence type="ECO:0000256" key="2">
    <source>
        <dbReference type="ARBA" id="ARBA00022801"/>
    </source>
</evidence>
<dbReference type="Gene3D" id="3.90.950.10">
    <property type="match status" value="1"/>
</dbReference>
<evidence type="ECO:0000256" key="1">
    <source>
        <dbReference type="ARBA" id="ARBA00001968"/>
    </source>
</evidence>
<evidence type="ECO:0000313" key="4">
    <source>
        <dbReference type="EMBL" id="ESL11527.1"/>
    </source>
</evidence>
<dbReference type="NCBIfam" id="TIGR00172">
    <property type="entry name" value="maf"/>
    <property type="match status" value="1"/>
</dbReference>
<evidence type="ECO:0000313" key="5">
    <source>
        <dbReference type="Proteomes" id="UP000031737"/>
    </source>
</evidence>
<evidence type="ECO:0000256" key="3">
    <source>
        <dbReference type="SAM" id="SignalP"/>
    </source>
</evidence>
<dbReference type="EMBL" id="AUPL01000719">
    <property type="protein sequence ID" value="ESL11527.1"/>
    <property type="molecule type" value="Genomic_DNA"/>
</dbReference>
<dbReference type="InterPro" id="IPR029001">
    <property type="entry name" value="ITPase-like_fam"/>
</dbReference>
<keyword evidence="5" id="KW-1185">Reference proteome</keyword>
<comment type="caution">
    <text evidence="4">The sequence shown here is derived from an EMBL/GenBank/DDBJ whole genome shotgun (WGS) entry which is preliminary data.</text>
</comment>
<dbReference type="Proteomes" id="UP000031737">
    <property type="component" value="Unassembled WGS sequence"/>
</dbReference>
<feature type="signal peptide" evidence="3">
    <location>
        <begin position="1"/>
        <end position="26"/>
    </location>
</feature>
<dbReference type="SUPFAM" id="SSF52972">
    <property type="entry name" value="ITPase-like"/>
    <property type="match status" value="1"/>
</dbReference>
<dbReference type="InterPro" id="IPR003697">
    <property type="entry name" value="Maf-like"/>
</dbReference>
<accession>A0A061JDR2</accession>
<dbReference type="PANTHER" id="PTHR43213">
    <property type="entry name" value="BIFUNCTIONAL DTTP/UTP PYROPHOSPHATASE/METHYLTRANSFERASE PROTEIN-RELATED"/>
    <property type="match status" value="1"/>
</dbReference>
<dbReference type="OrthoDB" id="10267058at2759"/>
<dbReference type="HAMAP" id="MF_00528">
    <property type="entry name" value="Maf"/>
    <property type="match status" value="1"/>
</dbReference>
<proteinExistence type="inferred from homology"/>
<comment type="cofactor">
    <cofactor evidence="1">
        <name>a divalent metal cation</name>
        <dbReference type="ChEBI" id="CHEBI:60240"/>
    </cofactor>
</comment>
<dbReference type="Pfam" id="PF02545">
    <property type="entry name" value="Maf"/>
    <property type="match status" value="1"/>
</dbReference>
<dbReference type="CDD" id="cd00555">
    <property type="entry name" value="Maf"/>
    <property type="match status" value="1"/>
</dbReference>
<dbReference type="GO" id="GO:0047429">
    <property type="term" value="F:nucleoside triphosphate diphosphatase activity"/>
    <property type="evidence" value="ECO:0007669"/>
    <property type="project" value="InterPro"/>
</dbReference>
<reference evidence="4 5" key="1">
    <citation type="submission" date="2013-07" db="EMBL/GenBank/DDBJ databases">
        <authorList>
            <person name="Stoco P.H."/>
            <person name="Wagner G."/>
            <person name="Gerber A."/>
            <person name="Zaha A."/>
            <person name="Thompson C."/>
            <person name="Bartholomeu D.C."/>
            <person name="Luckemeyer D.D."/>
            <person name="Bahia D."/>
            <person name="Loreto E."/>
            <person name="Prestes E.B."/>
            <person name="Lima F.M."/>
            <person name="Rodrigues-Luiz G."/>
            <person name="Vallejo G.A."/>
            <person name="Filho J.F."/>
            <person name="Monteiro K.M."/>
            <person name="Tyler K.M."/>
            <person name="de Almeida L.G."/>
            <person name="Ortiz M.F."/>
            <person name="Siervo M.A."/>
            <person name="de Moraes M.H."/>
            <person name="Cunha O.L."/>
            <person name="Mendonca-Neto R."/>
            <person name="Silva R."/>
            <person name="Teixeira S.M."/>
            <person name="Murta S.M."/>
            <person name="Sincero T.C."/>
            <person name="Mendes T.A."/>
            <person name="Urmenyi T.P."/>
            <person name="Silva V.G."/>
            <person name="da Rocha W.D."/>
            <person name="Andersson B."/>
            <person name="Romanha A.J."/>
            <person name="Steindel M."/>
            <person name="de Vasconcelos A.T."/>
            <person name="Grisard E.C."/>
        </authorList>
    </citation>
    <scope>NUCLEOTIDE SEQUENCE [LARGE SCALE GENOMIC DNA]</scope>
    <source>
        <strain evidence="4 5">SC58</strain>
    </source>
</reference>
<keyword evidence="2" id="KW-0378">Hydrolase</keyword>